<reference evidence="2" key="1">
    <citation type="submission" date="2023-03" db="EMBL/GenBank/DDBJ databases">
        <title>Massive genome expansion in bonnet fungi (Mycena s.s.) driven by repeated elements and novel gene families across ecological guilds.</title>
        <authorList>
            <consortium name="Lawrence Berkeley National Laboratory"/>
            <person name="Harder C.B."/>
            <person name="Miyauchi S."/>
            <person name="Viragh M."/>
            <person name="Kuo A."/>
            <person name="Thoen E."/>
            <person name="Andreopoulos B."/>
            <person name="Lu D."/>
            <person name="Skrede I."/>
            <person name="Drula E."/>
            <person name="Henrissat B."/>
            <person name="Morin E."/>
            <person name="Kohler A."/>
            <person name="Barry K."/>
            <person name="LaButti K."/>
            <person name="Morin E."/>
            <person name="Salamov A."/>
            <person name="Lipzen A."/>
            <person name="Mereny Z."/>
            <person name="Hegedus B."/>
            <person name="Baldrian P."/>
            <person name="Stursova M."/>
            <person name="Weitz H."/>
            <person name="Taylor A."/>
            <person name="Grigoriev I.V."/>
            <person name="Nagy L.G."/>
            <person name="Martin F."/>
            <person name="Kauserud H."/>
        </authorList>
    </citation>
    <scope>NUCLEOTIDE SEQUENCE</scope>
    <source>
        <strain evidence="2">CBHHK002</strain>
    </source>
</reference>
<dbReference type="EMBL" id="JARIHO010000025">
    <property type="protein sequence ID" value="KAJ7342538.1"/>
    <property type="molecule type" value="Genomic_DNA"/>
</dbReference>
<proteinExistence type="predicted"/>
<keyword evidence="3" id="KW-1185">Reference proteome</keyword>
<evidence type="ECO:0000313" key="3">
    <source>
        <dbReference type="Proteomes" id="UP001218218"/>
    </source>
</evidence>
<name>A0AAD6ZVN7_9AGAR</name>
<sequence length="288" mass="31264">MSPLHDVFKCNHPLSDTDSQTPLLATSKRGIKHHVSSAQSSRGAPTDSTLTFHNGGTHVPKRRRPDFSKLGVPEWYAENPPPAPLVPGMEVVTPLPAFATRQASALYVPEGEKSWLELVLYSHAHPESKLAVYHNAAVIHGEVRVALDAPANLGSIDVWIVISSDSAAEDFMLKLPFAAMKVNVWNRKKGDPRSTASASEQPFSGKFPAGTFVFPFEFPALPEDTLVKHPDHTQRKNLARVPLPRTSSPPLHQSSVLTTPRLPQRATTSAQSRLILSAPGASSSMSQV</sequence>
<feature type="region of interest" description="Disordered" evidence="1">
    <location>
        <begin position="35"/>
        <end position="64"/>
    </location>
</feature>
<gene>
    <name evidence="2" type="ORF">DFH08DRAFT_240805</name>
</gene>
<feature type="compositionally biased region" description="Polar residues" evidence="1">
    <location>
        <begin position="36"/>
        <end position="54"/>
    </location>
</feature>
<feature type="region of interest" description="Disordered" evidence="1">
    <location>
        <begin position="1"/>
        <end position="20"/>
    </location>
</feature>
<evidence type="ECO:0000256" key="1">
    <source>
        <dbReference type="SAM" id="MobiDB-lite"/>
    </source>
</evidence>
<organism evidence="2 3">
    <name type="scientific">Mycena albidolilacea</name>
    <dbReference type="NCBI Taxonomy" id="1033008"/>
    <lineage>
        <taxon>Eukaryota</taxon>
        <taxon>Fungi</taxon>
        <taxon>Dikarya</taxon>
        <taxon>Basidiomycota</taxon>
        <taxon>Agaricomycotina</taxon>
        <taxon>Agaricomycetes</taxon>
        <taxon>Agaricomycetidae</taxon>
        <taxon>Agaricales</taxon>
        <taxon>Marasmiineae</taxon>
        <taxon>Mycenaceae</taxon>
        <taxon>Mycena</taxon>
    </lineage>
</organism>
<accession>A0AAD6ZVN7</accession>
<feature type="compositionally biased region" description="Polar residues" evidence="1">
    <location>
        <begin position="265"/>
        <end position="288"/>
    </location>
</feature>
<comment type="caution">
    <text evidence="2">The sequence shown here is derived from an EMBL/GenBank/DDBJ whole genome shotgun (WGS) entry which is preliminary data.</text>
</comment>
<feature type="region of interest" description="Disordered" evidence="1">
    <location>
        <begin position="232"/>
        <end position="288"/>
    </location>
</feature>
<evidence type="ECO:0000313" key="2">
    <source>
        <dbReference type="EMBL" id="KAJ7342538.1"/>
    </source>
</evidence>
<feature type="compositionally biased region" description="Polar residues" evidence="1">
    <location>
        <begin position="245"/>
        <end position="258"/>
    </location>
</feature>
<dbReference type="Proteomes" id="UP001218218">
    <property type="component" value="Unassembled WGS sequence"/>
</dbReference>
<protein>
    <submittedName>
        <fullName evidence="2">Uncharacterized protein</fullName>
    </submittedName>
</protein>
<dbReference type="AlphaFoldDB" id="A0AAD6ZVN7"/>